<dbReference type="SUPFAM" id="SSF46689">
    <property type="entry name" value="Homeodomain-like"/>
    <property type="match status" value="1"/>
</dbReference>
<proteinExistence type="predicted"/>
<gene>
    <name evidence="6" type="ORF">DVH02_12425</name>
</gene>
<dbReference type="Pfam" id="PF21597">
    <property type="entry name" value="TetR_C_43"/>
    <property type="match status" value="1"/>
</dbReference>
<dbReference type="PANTHER" id="PTHR30055">
    <property type="entry name" value="HTH-TYPE TRANSCRIPTIONAL REGULATOR RUTR"/>
    <property type="match status" value="1"/>
</dbReference>
<dbReference type="InterPro" id="IPR023772">
    <property type="entry name" value="DNA-bd_HTH_TetR-type_CS"/>
</dbReference>
<dbReference type="InterPro" id="IPR001647">
    <property type="entry name" value="HTH_TetR"/>
</dbReference>
<dbReference type="EMBL" id="QQNA01000084">
    <property type="protein sequence ID" value="RDG37856.1"/>
    <property type="molecule type" value="Genomic_DNA"/>
</dbReference>
<dbReference type="PROSITE" id="PS50977">
    <property type="entry name" value="HTH_TETR_2"/>
    <property type="match status" value="1"/>
</dbReference>
<dbReference type="Proteomes" id="UP000253741">
    <property type="component" value="Unassembled WGS sequence"/>
</dbReference>
<dbReference type="RefSeq" id="WP_114623842.1">
    <property type="nucleotide sequence ID" value="NZ_QQNA01000084.1"/>
</dbReference>
<evidence type="ECO:0000256" key="3">
    <source>
        <dbReference type="ARBA" id="ARBA00023163"/>
    </source>
</evidence>
<dbReference type="InterPro" id="IPR049445">
    <property type="entry name" value="TetR_SbtR-like_C"/>
</dbReference>
<dbReference type="GO" id="GO:0003700">
    <property type="term" value="F:DNA-binding transcription factor activity"/>
    <property type="evidence" value="ECO:0007669"/>
    <property type="project" value="TreeGrafter"/>
</dbReference>
<reference evidence="6 7" key="1">
    <citation type="submission" date="2018-07" db="EMBL/GenBank/DDBJ databases">
        <title>Streptomyces species from bats.</title>
        <authorList>
            <person name="Dunlap C."/>
        </authorList>
    </citation>
    <scope>NUCLEOTIDE SEQUENCE [LARGE SCALE GENOMIC DNA]</scope>
    <source>
        <strain evidence="6 7">AC230</strain>
    </source>
</reference>
<evidence type="ECO:0000313" key="6">
    <source>
        <dbReference type="EMBL" id="RDG37856.1"/>
    </source>
</evidence>
<dbReference type="InterPro" id="IPR009057">
    <property type="entry name" value="Homeodomain-like_sf"/>
</dbReference>
<sequence>MTSEPPSRPLRRDARLNRERIVDSAREVFAVRGIAATLDDVAHRAGVGVGTVYRRFPTKEALLWAAFEEHLDQHAKDIEAALRAPTGWIGLVRFLHRAAEIHAANRGIRDIVLGADLGQRHFEQIRRRIFPLVEQLVERARAEGALRPDFTAGDVPMLLMMVSEVAHHSRDVRPDAYARYMQLLIDGLRHAPDNGDLGDPLSRSDVNTLTAQWLPGTQPRG</sequence>
<protein>
    <submittedName>
        <fullName evidence="6">TetR/AcrR family transcriptional regulator</fullName>
    </submittedName>
</protein>
<dbReference type="PRINTS" id="PR00455">
    <property type="entry name" value="HTHTETR"/>
</dbReference>
<keyword evidence="2 4" id="KW-0238">DNA-binding</keyword>
<comment type="caution">
    <text evidence="6">The sequence shown here is derived from an EMBL/GenBank/DDBJ whole genome shotgun (WGS) entry which is preliminary data.</text>
</comment>
<dbReference type="PANTHER" id="PTHR30055:SF234">
    <property type="entry name" value="HTH-TYPE TRANSCRIPTIONAL REGULATOR BETI"/>
    <property type="match status" value="1"/>
</dbReference>
<evidence type="ECO:0000259" key="5">
    <source>
        <dbReference type="PROSITE" id="PS50977"/>
    </source>
</evidence>
<keyword evidence="7" id="KW-1185">Reference proteome</keyword>
<dbReference type="PROSITE" id="PS01081">
    <property type="entry name" value="HTH_TETR_1"/>
    <property type="match status" value="1"/>
</dbReference>
<feature type="domain" description="HTH tetR-type" evidence="5">
    <location>
        <begin position="15"/>
        <end position="74"/>
    </location>
</feature>
<organism evidence="6 7">
    <name type="scientific">Streptomyces corynorhini</name>
    <dbReference type="NCBI Taxonomy" id="2282652"/>
    <lineage>
        <taxon>Bacteria</taxon>
        <taxon>Bacillati</taxon>
        <taxon>Actinomycetota</taxon>
        <taxon>Actinomycetes</taxon>
        <taxon>Kitasatosporales</taxon>
        <taxon>Streptomycetaceae</taxon>
        <taxon>Streptomyces</taxon>
    </lineage>
</organism>
<dbReference type="GO" id="GO:0000976">
    <property type="term" value="F:transcription cis-regulatory region binding"/>
    <property type="evidence" value="ECO:0007669"/>
    <property type="project" value="TreeGrafter"/>
</dbReference>
<dbReference type="SUPFAM" id="SSF48498">
    <property type="entry name" value="Tetracyclin repressor-like, C-terminal domain"/>
    <property type="match status" value="1"/>
</dbReference>
<evidence type="ECO:0000256" key="4">
    <source>
        <dbReference type="PROSITE-ProRule" id="PRU00335"/>
    </source>
</evidence>
<evidence type="ECO:0000256" key="1">
    <source>
        <dbReference type="ARBA" id="ARBA00023015"/>
    </source>
</evidence>
<dbReference type="Gene3D" id="1.10.357.10">
    <property type="entry name" value="Tetracycline Repressor, domain 2"/>
    <property type="match status" value="1"/>
</dbReference>
<dbReference type="InterPro" id="IPR036271">
    <property type="entry name" value="Tet_transcr_reg_TetR-rel_C_sf"/>
</dbReference>
<dbReference type="InterPro" id="IPR050109">
    <property type="entry name" value="HTH-type_TetR-like_transc_reg"/>
</dbReference>
<feature type="DNA-binding region" description="H-T-H motif" evidence="4">
    <location>
        <begin position="37"/>
        <end position="56"/>
    </location>
</feature>
<evidence type="ECO:0000313" key="7">
    <source>
        <dbReference type="Proteomes" id="UP000253741"/>
    </source>
</evidence>
<evidence type="ECO:0000256" key="2">
    <source>
        <dbReference type="ARBA" id="ARBA00023125"/>
    </source>
</evidence>
<keyword evidence="1" id="KW-0805">Transcription regulation</keyword>
<keyword evidence="3" id="KW-0804">Transcription</keyword>
<name>A0A370BDS1_9ACTN</name>
<dbReference type="AlphaFoldDB" id="A0A370BDS1"/>
<accession>A0A370BDS1</accession>
<dbReference type="OrthoDB" id="3192968at2"/>
<dbReference type="Pfam" id="PF00440">
    <property type="entry name" value="TetR_N"/>
    <property type="match status" value="1"/>
</dbReference>